<dbReference type="PANTHER" id="PTHR35902:SF3">
    <property type="entry name" value="NPCBM-ASSOCIATED, NEW3 DOMAIN OF ALPHA-GALACTOSIDASE"/>
    <property type="match status" value="1"/>
</dbReference>
<feature type="compositionally biased region" description="Basic and acidic residues" evidence="1">
    <location>
        <begin position="669"/>
        <end position="678"/>
    </location>
</feature>
<gene>
    <name evidence="4" type="ORF">SAMN02910262_02242</name>
</gene>
<evidence type="ECO:0000256" key="2">
    <source>
        <dbReference type="SAM" id="Phobius"/>
    </source>
</evidence>
<sequence>MDRLTVGPDKKWFRQVLKAERRTGRQTEIDESGKRNMKKKWCKYVVRTAQVLLAAAVISFAPAAVRNTESADHTAPGALFDGEFPMRAEAAMLDVTSFNDGRITTSKVPRARAGQKIKISMVVHGDESYDIKNLKVTLCTPDESQSIMEDQNLIREKDDEDEEDTYFRYVDSQYPFEADSDTFKEKTIGNIGKGKAKSVTLTYRLRKDLSEGYYQAFFRFESDGDAHVPNWTSGVNIWVSPASDKDKDDEDKSTLDYDFRIGDDQFTPYALHSEVMDFDVNFTNIGQRKAHDVTVDMQVDGDVTKFPFDINEGNYQRKLGDMESGARTSAHYSMAVREDVTGGFYPIHYQVRWREEENGEYSEPKDLVFYVRVKGKKDDNDLDKDAGEQDRSKARIVVDSFRTEPEEVYAGQPFELHVTMKNASGSIGASNIMLNFVSEEVESTPIFTSSSGGSSKVINSLGPNGSSELVLQYTPSPIAAQKSYKMTIKEVYDSPEFKNASAEVSIAIPVKQEPRFTTGTIEVMPDNVTVGNESNVMFGINNTGKVILYNVTARFEGASIETRDAYVGNIKPGETGNVDAMLKGVAPTEDDGKIRIIISYEDENGEITESEKELTLMVTEPVPEMDYTGMEPEIEEDTGSGRNKMIAAALIGAVAAAGIFFWHRKRKKKEAERKRREEEAIDGGDGQDNTSGQ</sequence>
<dbReference type="Pfam" id="PF07705">
    <property type="entry name" value="CARDB"/>
    <property type="match status" value="1"/>
</dbReference>
<feature type="domain" description="CARDB" evidence="3">
    <location>
        <begin position="517"/>
        <end position="612"/>
    </location>
</feature>
<feature type="region of interest" description="Disordered" evidence="1">
    <location>
        <begin position="666"/>
        <end position="693"/>
    </location>
</feature>
<keyword evidence="2" id="KW-0472">Membrane</keyword>
<evidence type="ECO:0000313" key="5">
    <source>
        <dbReference type="Proteomes" id="UP000214760"/>
    </source>
</evidence>
<keyword evidence="2" id="KW-1133">Transmembrane helix</keyword>
<feature type="transmembrane region" description="Helical" evidence="2">
    <location>
        <begin position="645"/>
        <end position="663"/>
    </location>
</feature>
<accession>A0A1I6K350</accession>
<reference evidence="4 5" key="1">
    <citation type="submission" date="2016-10" db="EMBL/GenBank/DDBJ databases">
        <authorList>
            <person name="de Groot N.N."/>
        </authorList>
    </citation>
    <scope>NUCLEOTIDE SEQUENCE [LARGE SCALE GENOMIC DNA]</scope>
    <source>
        <strain evidence="4 5">F</strain>
    </source>
</reference>
<proteinExistence type="predicted"/>
<evidence type="ECO:0000313" key="4">
    <source>
        <dbReference type="EMBL" id="SFR85671.1"/>
    </source>
</evidence>
<keyword evidence="2" id="KW-0812">Transmembrane</keyword>
<protein>
    <submittedName>
        <fullName evidence="4">Uncharacterized conserved protein</fullName>
    </submittedName>
</protein>
<evidence type="ECO:0000256" key="1">
    <source>
        <dbReference type="SAM" id="MobiDB-lite"/>
    </source>
</evidence>
<dbReference type="Proteomes" id="UP000214760">
    <property type="component" value="Unassembled WGS sequence"/>
</dbReference>
<dbReference type="PANTHER" id="PTHR35902">
    <property type="entry name" value="S-LAYER DOMAIN-LIKE PROTEIN-RELATED"/>
    <property type="match status" value="1"/>
</dbReference>
<dbReference type="EMBL" id="FOZC01000014">
    <property type="protein sequence ID" value="SFR85671.1"/>
    <property type="molecule type" value="Genomic_DNA"/>
</dbReference>
<evidence type="ECO:0000259" key="3">
    <source>
        <dbReference type="Pfam" id="PF07705"/>
    </source>
</evidence>
<dbReference type="InterPro" id="IPR011635">
    <property type="entry name" value="CARDB"/>
</dbReference>
<organism evidence="4 5">
    <name type="scientific">[Clostridium] aminophilum</name>
    <dbReference type="NCBI Taxonomy" id="1526"/>
    <lineage>
        <taxon>Bacteria</taxon>
        <taxon>Bacillati</taxon>
        <taxon>Bacillota</taxon>
        <taxon>Clostridia</taxon>
        <taxon>Lachnospirales</taxon>
        <taxon>Lachnospiraceae</taxon>
    </lineage>
</organism>
<name>A0A1I6K350_9FIRM</name>
<dbReference type="AlphaFoldDB" id="A0A1I6K350"/>